<dbReference type="EMBL" id="WJJP01000200">
    <property type="protein sequence ID" value="MBD3324207.1"/>
    <property type="molecule type" value="Genomic_DNA"/>
</dbReference>
<comment type="caution">
    <text evidence="10">The sequence shown here is derived from an EMBL/GenBank/DDBJ whole genome shotgun (WGS) entry which is preliminary data.</text>
</comment>
<proteinExistence type="predicted"/>
<evidence type="ECO:0000256" key="6">
    <source>
        <dbReference type="SAM" id="Coils"/>
    </source>
</evidence>
<feature type="domain" description="PAS" evidence="8">
    <location>
        <begin position="158"/>
        <end position="228"/>
    </location>
</feature>
<dbReference type="InterPro" id="IPR013656">
    <property type="entry name" value="PAS_4"/>
</dbReference>
<dbReference type="Pfam" id="PF08448">
    <property type="entry name" value="PAS_4"/>
    <property type="match status" value="2"/>
</dbReference>
<feature type="domain" description="PAC" evidence="9">
    <location>
        <begin position="358"/>
        <end position="410"/>
    </location>
</feature>
<evidence type="ECO:0000256" key="3">
    <source>
        <dbReference type="ARBA" id="ARBA00022553"/>
    </source>
</evidence>
<name>A0A9D5Q5G4_9BACT</name>
<dbReference type="CDD" id="cd00130">
    <property type="entry name" value="PAS"/>
    <property type="match status" value="2"/>
</dbReference>
<organism evidence="10 11">
    <name type="scientific">candidate division KSB3 bacterium</name>
    <dbReference type="NCBI Taxonomy" id="2044937"/>
    <lineage>
        <taxon>Bacteria</taxon>
        <taxon>candidate division KSB3</taxon>
    </lineage>
</organism>
<dbReference type="InterPro" id="IPR052162">
    <property type="entry name" value="Sensor_kinase/Photoreceptor"/>
</dbReference>
<dbReference type="SMART" id="SM00091">
    <property type="entry name" value="PAS"/>
    <property type="match status" value="3"/>
</dbReference>
<dbReference type="EC" id="2.7.13.3" evidence="2"/>
<dbReference type="Proteomes" id="UP000649604">
    <property type="component" value="Unassembled WGS sequence"/>
</dbReference>
<evidence type="ECO:0000256" key="4">
    <source>
        <dbReference type="ARBA" id="ARBA00022679"/>
    </source>
</evidence>
<feature type="non-terminal residue" evidence="10">
    <location>
        <position position="490"/>
    </location>
</feature>
<dbReference type="PANTHER" id="PTHR43304:SF1">
    <property type="entry name" value="PAC DOMAIN-CONTAINING PROTEIN"/>
    <property type="match status" value="1"/>
</dbReference>
<evidence type="ECO:0000259" key="9">
    <source>
        <dbReference type="PROSITE" id="PS50113"/>
    </source>
</evidence>
<dbReference type="Gene3D" id="3.30.450.20">
    <property type="entry name" value="PAS domain"/>
    <property type="match status" value="3"/>
</dbReference>
<evidence type="ECO:0000313" key="11">
    <source>
        <dbReference type="Proteomes" id="UP000649604"/>
    </source>
</evidence>
<feature type="coiled-coil region" evidence="6">
    <location>
        <begin position="7"/>
        <end position="34"/>
    </location>
</feature>
<sequence>MPENASNKALSRRIEELEQSNRLLQQEIQGLRERENHSSSLLAGIPVGLYRTDPEGRILEANPALVEMLGYGVRESLLLTNSVQFFVNPEDLKEQRRILKRDGILRGFEMELRRADGSTFWVKDSAKVVENGDGDVFFEGSLEDIDERKKMERSLLKSQHNMRGILDATLETIVLIDREGMIIAANKTASLRLGIDIKDLIGSCVYDNFPADVAENRKRKWEKVFAEGSPLSFEDSRNGRTYAQSAYPVFDDKNDRVEHVVLFASDITESKRAEEELRRRKNLLERIFEILPIGLWFADKDGTLLRGNPMGVQIWGAEPKVPISEYGVFKAWRLPSREPLAPEDWALAKTIRNGVTIVDELLEIESFDGKRKTILNYTAPVLDDNGNVDGAIVVNLDISDRKTLESQLRQAHKMEAIGTLASGIAHDFNNTLGGIMSGLELVEQEIRAPAGARCRALRPRPEPPADRSGRSCPAPPDCRRRPSRRGRRWP</sequence>
<feature type="compositionally biased region" description="Basic residues" evidence="7">
    <location>
        <begin position="481"/>
        <end position="490"/>
    </location>
</feature>
<feature type="domain" description="PAC" evidence="9">
    <location>
        <begin position="227"/>
        <end position="279"/>
    </location>
</feature>
<keyword evidence="6" id="KW-0175">Coiled coil</keyword>
<dbReference type="Gene3D" id="1.10.287.130">
    <property type="match status" value="1"/>
</dbReference>
<dbReference type="GO" id="GO:0004673">
    <property type="term" value="F:protein histidine kinase activity"/>
    <property type="evidence" value="ECO:0007669"/>
    <property type="project" value="UniProtKB-EC"/>
</dbReference>
<dbReference type="CDD" id="cd18773">
    <property type="entry name" value="PDC1_HK_sensor"/>
    <property type="match status" value="1"/>
</dbReference>
<evidence type="ECO:0000313" key="10">
    <source>
        <dbReference type="EMBL" id="MBD3324207.1"/>
    </source>
</evidence>
<dbReference type="SUPFAM" id="SSF55785">
    <property type="entry name" value="PYP-like sensor domain (PAS domain)"/>
    <property type="match status" value="3"/>
</dbReference>
<dbReference type="NCBIfam" id="TIGR00229">
    <property type="entry name" value="sensory_box"/>
    <property type="match status" value="2"/>
</dbReference>
<feature type="compositionally biased region" description="Basic and acidic residues" evidence="7">
    <location>
        <begin position="459"/>
        <end position="469"/>
    </location>
</feature>
<evidence type="ECO:0000256" key="2">
    <source>
        <dbReference type="ARBA" id="ARBA00012438"/>
    </source>
</evidence>
<dbReference type="InterPro" id="IPR000014">
    <property type="entry name" value="PAS"/>
</dbReference>
<feature type="region of interest" description="Disordered" evidence="7">
    <location>
        <begin position="455"/>
        <end position="490"/>
    </location>
</feature>
<protein>
    <recommendedName>
        <fullName evidence="2">histidine kinase</fullName>
        <ecNumber evidence="2">2.7.13.3</ecNumber>
    </recommendedName>
</protein>
<dbReference type="InterPro" id="IPR000700">
    <property type="entry name" value="PAS-assoc_C"/>
</dbReference>
<feature type="domain" description="PAC" evidence="9">
    <location>
        <begin position="106"/>
        <end position="157"/>
    </location>
</feature>
<keyword evidence="3" id="KW-0597">Phosphoprotein</keyword>
<dbReference type="PROSITE" id="PS50112">
    <property type="entry name" value="PAS"/>
    <property type="match status" value="2"/>
</dbReference>
<feature type="domain" description="PAS" evidence="8">
    <location>
        <begin position="34"/>
        <end position="101"/>
    </location>
</feature>
<dbReference type="InterPro" id="IPR001610">
    <property type="entry name" value="PAC"/>
</dbReference>
<accession>A0A9D5Q5G4</accession>
<gene>
    <name evidence="10" type="ORF">GF339_06455</name>
</gene>
<reference evidence="10" key="1">
    <citation type="submission" date="2019-11" db="EMBL/GenBank/DDBJ databases">
        <title>Microbial mats filling the niche in hypersaline microbial mats.</title>
        <authorList>
            <person name="Wong H.L."/>
            <person name="Macleod F.I."/>
            <person name="White R.A. III"/>
            <person name="Burns B.P."/>
        </authorList>
    </citation>
    <scope>NUCLEOTIDE SEQUENCE</scope>
    <source>
        <strain evidence="10">Rbin_158</strain>
    </source>
</reference>
<dbReference type="PROSITE" id="PS50113">
    <property type="entry name" value="PAC"/>
    <property type="match status" value="3"/>
</dbReference>
<comment type="catalytic activity">
    <reaction evidence="1">
        <text>ATP + protein L-histidine = ADP + protein N-phospho-L-histidine.</text>
        <dbReference type="EC" id="2.7.13.3"/>
    </reaction>
</comment>
<evidence type="ECO:0000256" key="1">
    <source>
        <dbReference type="ARBA" id="ARBA00000085"/>
    </source>
</evidence>
<keyword evidence="4" id="KW-0808">Transferase</keyword>
<evidence type="ECO:0000256" key="7">
    <source>
        <dbReference type="SAM" id="MobiDB-lite"/>
    </source>
</evidence>
<keyword evidence="5" id="KW-0418">Kinase</keyword>
<dbReference type="Pfam" id="PF13426">
    <property type="entry name" value="PAS_9"/>
    <property type="match status" value="1"/>
</dbReference>
<dbReference type="PANTHER" id="PTHR43304">
    <property type="entry name" value="PHYTOCHROME-LIKE PROTEIN CPH1"/>
    <property type="match status" value="1"/>
</dbReference>
<dbReference type="AlphaFoldDB" id="A0A9D5Q5G4"/>
<dbReference type="InterPro" id="IPR035965">
    <property type="entry name" value="PAS-like_dom_sf"/>
</dbReference>
<dbReference type="SMART" id="SM00086">
    <property type="entry name" value="PAC"/>
    <property type="match status" value="3"/>
</dbReference>
<evidence type="ECO:0000259" key="8">
    <source>
        <dbReference type="PROSITE" id="PS50112"/>
    </source>
</evidence>
<evidence type="ECO:0000256" key="5">
    <source>
        <dbReference type="ARBA" id="ARBA00022777"/>
    </source>
</evidence>